<protein>
    <submittedName>
        <fullName evidence="2">PilZ domain-containing protein</fullName>
    </submittedName>
</protein>
<gene>
    <name evidence="2" type="ORF">NP596_14490</name>
</gene>
<evidence type="ECO:0000313" key="2">
    <source>
        <dbReference type="EMBL" id="MCQ8129669.1"/>
    </source>
</evidence>
<dbReference type="RefSeq" id="WP_256616101.1">
    <property type="nucleotide sequence ID" value="NZ_JANIBK010000088.1"/>
</dbReference>
<dbReference type="Pfam" id="PF07238">
    <property type="entry name" value="PilZ"/>
    <property type="match status" value="1"/>
</dbReference>
<keyword evidence="3" id="KW-1185">Reference proteome</keyword>
<dbReference type="InterPro" id="IPR009875">
    <property type="entry name" value="PilZ_domain"/>
</dbReference>
<proteinExistence type="predicted"/>
<accession>A0ABT1U736</accession>
<sequence length="91" mass="10310">MNDLNDSDKRRHPRLKHRAKIKVTPPHPSGLFFANMRDFSESGLFLLCSDELIPDINTTVEVQTTEFEDAPIRATKVVRIEPGVGFGVEFI</sequence>
<dbReference type="Gene3D" id="2.40.10.220">
    <property type="entry name" value="predicted glycosyltransferase like domains"/>
    <property type="match status" value="1"/>
</dbReference>
<reference evidence="2 3" key="1">
    <citation type="submission" date="2022-07" db="EMBL/GenBank/DDBJ databases">
        <title>Methylomonas rivi sp. nov., Methylomonas rosea sp. nov., Methylomonas aureus sp. nov. and Methylomonas subterranea sp. nov., four novel methanotrophs isolated from a freshwater creek and the deep terrestrial subsurface.</title>
        <authorList>
            <person name="Abin C."/>
            <person name="Sankaranarayanan K."/>
            <person name="Garner C."/>
            <person name="Sindelar R."/>
            <person name="Kotary K."/>
            <person name="Garner R."/>
            <person name="Barclay S."/>
            <person name="Lawson P."/>
            <person name="Krumholz L."/>
        </authorList>
    </citation>
    <scope>NUCLEOTIDE SEQUENCE [LARGE SCALE GENOMIC DNA]</scope>
    <source>
        <strain evidence="2 3">WSC-6</strain>
    </source>
</reference>
<organism evidence="2 3">
    <name type="scientific">Methylomonas rivi</name>
    <dbReference type="NCBI Taxonomy" id="2952226"/>
    <lineage>
        <taxon>Bacteria</taxon>
        <taxon>Pseudomonadati</taxon>
        <taxon>Pseudomonadota</taxon>
        <taxon>Gammaproteobacteria</taxon>
        <taxon>Methylococcales</taxon>
        <taxon>Methylococcaceae</taxon>
        <taxon>Methylomonas</taxon>
    </lineage>
</organism>
<evidence type="ECO:0000259" key="1">
    <source>
        <dbReference type="Pfam" id="PF07238"/>
    </source>
</evidence>
<dbReference type="Proteomes" id="UP001524586">
    <property type="component" value="Unassembled WGS sequence"/>
</dbReference>
<evidence type="ECO:0000313" key="3">
    <source>
        <dbReference type="Proteomes" id="UP001524586"/>
    </source>
</evidence>
<feature type="domain" description="PilZ" evidence="1">
    <location>
        <begin position="8"/>
        <end position="90"/>
    </location>
</feature>
<comment type="caution">
    <text evidence="2">The sequence shown here is derived from an EMBL/GenBank/DDBJ whole genome shotgun (WGS) entry which is preliminary data.</text>
</comment>
<name>A0ABT1U736_9GAMM</name>
<dbReference type="EMBL" id="JANIBK010000088">
    <property type="protein sequence ID" value="MCQ8129669.1"/>
    <property type="molecule type" value="Genomic_DNA"/>
</dbReference>
<dbReference type="SUPFAM" id="SSF141371">
    <property type="entry name" value="PilZ domain-like"/>
    <property type="match status" value="1"/>
</dbReference>